<dbReference type="SUPFAM" id="SSF111331">
    <property type="entry name" value="NAD kinase/diacylglycerol kinase-like"/>
    <property type="match status" value="1"/>
</dbReference>
<evidence type="ECO:0000256" key="3">
    <source>
        <dbReference type="ARBA" id="ARBA00022741"/>
    </source>
</evidence>
<evidence type="ECO:0000259" key="9">
    <source>
        <dbReference type="PROSITE" id="PS50146"/>
    </source>
</evidence>
<dbReference type="Gene3D" id="2.60.200.40">
    <property type="match status" value="2"/>
</dbReference>
<keyword evidence="10" id="KW-1185">Reference proteome</keyword>
<keyword evidence="3" id="KW-0547">Nucleotide-binding</keyword>
<feature type="region of interest" description="Disordered" evidence="8">
    <location>
        <begin position="68"/>
        <end position="92"/>
    </location>
</feature>
<evidence type="ECO:0000256" key="6">
    <source>
        <dbReference type="ARBA" id="ARBA00023136"/>
    </source>
</evidence>
<name>A0AAJ7XG22_PETMA</name>
<feature type="domain" description="DAGKc" evidence="9">
    <location>
        <begin position="162"/>
        <end position="309"/>
    </location>
</feature>
<sequence>MADETGDDDVLLHAEFGARRRESCARYALTLTRAALHAQPLPPAAARDPSRRLLVPLADVVGCHALRHRPKSTSSQPSPSPPSPSSPAPPTSSNCQWAYVTVFAYPRGGGTGKGKGSRSPARHTFRIDSHGDADGNIREARRWETAIVSLLRGERSPSGLPPRRRRLLILVNPFSGTKKAQLRSQRILHPIMEEADIQHHTIITERAGHASTLVQQINLSEWDGIVIVSGDGLLFEVINGLMSRPDWKDAIRIPLGIFPCGSGNAMAGSINHYTGHDMAVGDVLAQHLAFLLCRGGVAPLDLVSVRFASGRRLFSFLSVAWGFVSDVDIESERFRAMGSARFTLGAIVRLLALRSYPGRLSFLPAEAAVGKSSAARSFAAAGGAAAAGLRRQMSDLGPCEIGAGNVRDARHSAGEEAGRKGAAVAAALDGDLDENRNGHGGGGDDDDDDVFGSGDALERLGGNPDETNHRGTSDRVAGRAGTGSENDIGSGGGGISTGANNPGLDGDVLDGANRRTVEPGEATNQPGRDSRPDRTANPFVDTNGGTTLPGGVDVNPLGPEDDLLPPLDEPVPPSWVTQEADFVLVLGLYQSHLGADLATAPAARADDGVIHLRAVRRGAPRAALVRLLLGAGGEAEPALAPFLTAERVRAFRLQPLGKEGGIVTVDGERLPCEALQAQVHPGIANVMGLCGAGPPRGAV</sequence>
<dbReference type="GO" id="GO:0005524">
    <property type="term" value="F:ATP binding"/>
    <property type="evidence" value="ECO:0007669"/>
    <property type="project" value="UniProtKB-KW"/>
</dbReference>
<evidence type="ECO:0000313" key="11">
    <source>
        <dbReference type="RefSeq" id="XP_032831938.1"/>
    </source>
</evidence>
<dbReference type="GO" id="GO:0016020">
    <property type="term" value="C:membrane"/>
    <property type="evidence" value="ECO:0007669"/>
    <property type="project" value="TreeGrafter"/>
</dbReference>
<dbReference type="Gene3D" id="3.40.50.10330">
    <property type="entry name" value="Probable inorganic polyphosphate/atp-NAD kinase, domain 1"/>
    <property type="match status" value="1"/>
</dbReference>
<dbReference type="PROSITE" id="PS50146">
    <property type="entry name" value="DAGK"/>
    <property type="match status" value="1"/>
</dbReference>
<dbReference type="Pfam" id="PF00781">
    <property type="entry name" value="DAGK_cat"/>
    <property type="match status" value="1"/>
</dbReference>
<reference evidence="11" key="1">
    <citation type="submission" date="2025-08" db="UniProtKB">
        <authorList>
            <consortium name="RefSeq"/>
        </authorList>
    </citation>
    <scope>IDENTIFICATION</scope>
    <source>
        <tissue evidence="11">Sperm</tissue>
    </source>
</reference>
<keyword evidence="2" id="KW-0808">Transferase</keyword>
<dbReference type="EC" id="2.7.1.91" evidence="7"/>
<accession>A0AAJ7XG22</accession>
<dbReference type="PANTHER" id="PTHR12358">
    <property type="entry name" value="SPHINGOSINE KINASE"/>
    <property type="match status" value="1"/>
</dbReference>
<dbReference type="InterPro" id="IPR016064">
    <property type="entry name" value="NAD/diacylglycerol_kinase_sf"/>
</dbReference>
<dbReference type="KEGG" id="pmrn:116955083"/>
<dbReference type="GO" id="GO:0005737">
    <property type="term" value="C:cytoplasm"/>
    <property type="evidence" value="ECO:0007669"/>
    <property type="project" value="TreeGrafter"/>
</dbReference>
<dbReference type="InterPro" id="IPR001206">
    <property type="entry name" value="Diacylglycerol_kinase_cat_dom"/>
</dbReference>
<evidence type="ECO:0000256" key="5">
    <source>
        <dbReference type="ARBA" id="ARBA00022840"/>
    </source>
</evidence>
<dbReference type="SMART" id="SM00046">
    <property type="entry name" value="DAGKc"/>
    <property type="match status" value="1"/>
</dbReference>
<evidence type="ECO:0000256" key="7">
    <source>
        <dbReference type="ARBA" id="ARBA00044037"/>
    </source>
</evidence>
<keyword evidence="4 11" id="KW-0418">Kinase</keyword>
<keyword evidence="5" id="KW-0067">ATP-binding</keyword>
<protein>
    <recommendedName>
        <fullName evidence="7">sphingosine kinase</fullName>
        <ecNumber evidence="7">2.7.1.91</ecNumber>
    </recommendedName>
</protein>
<dbReference type="AlphaFoldDB" id="A0AAJ7XG22"/>
<dbReference type="Proteomes" id="UP001318040">
    <property type="component" value="Chromosome 58"/>
</dbReference>
<evidence type="ECO:0000256" key="1">
    <source>
        <dbReference type="ARBA" id="ARBA00004308"/>
    </source>
</evidence>
<evidence type="ECO:0000256" key="2">
    <source>
        <dbReference type="ARBA" id="ARBA00022679"/>
    </source>
</evidence>
<dbReference type="PANTHER" id="PTHR12358:SF112">
    <property type="entry name" value="LD11247P-RELATED"/>
    <property type="match status" value="1"/>
</dbReference>
<feature type="compositionally biased region" description="Pro residues" evidence="8">
    <location>
        <begin position="78"/>
        <end position="90"/>
    </location>
</feature>
<evidence type="ECO:0000256" key="8">
    <source>
        <dbReference type="SAM" id="MobiDB-lite"/>
    </source>
</evidence>
<dbReference type="GO" id="GO:0046512">
    <property type="term" value="P:sphingosine biosynthetic process"/>
    <property type="evidence" value="ECO:0007669"/>
    <property type="project" value="TreeGrafter"/>
</dbReference>
<dbReference type="FunFam" id="3.40.50.10330:FF:000005">
    <property type="entry name" value="Sphingosine kinase 2"/>
    <property type="match status" value="1"/>
</dbReference>
<dbReference type="InterPro" id="IPR017438">
    <property type="entry name" value="ATP-NAD_kinase_N"/>
</dbReference>
<proteinExistence type="predicted"/>
<comment type="subcellular location">
    <subcellularLocation>
        <location evidence="1">Endomembrane system</location>
    </subcellularLocation>
</comment>
<organism evidence="10 11">
    <name type="scientific">Petromyzon marinus</name>
    <name type="common">Sea lamprey</name>
    <dbReference type="NCBI Taxonomy" id="7757"/>
    <lineage>
        <taxon>Eukaryota</taxon>
        <taxon>Metazoa</taxon>
        <taxon>Chordata</taxon>
        <taxon>Craniata</taxon>
        <taxon>Vertebrata</taxon>
        <taxon>Cyclostomata</taxon>
        <taxon>Hyperoartia</taxon>
        <taxon>Petromyzontiformes</taxon>
        <taxon>Petromyzontidae</taxon>
        <taxon>Petromyzon</taxon>
    </lineage>
</organism>
<feature type="region of interest" description="Disordered" evidence="8">
    <location>
        <begin position="431"/>
        <end position="568"/>
    </location>
</feature>
<gene>
    <name evidence="11" type="primary">SPHK2</name>
</gene>
<dbReference type="RefSeq" id="XP_032831938.1">
    <property type="nucleotide sequence ID" value="XM_032976047.1"/>
</dbReference>
<feature type="region of interest" description="Disordered" evidence="8">
    <location>
        <begin position="109"/>
        <end position="133"/>
    </location>
</feature>
<dbReference type="GO" id="GO:0012505">
    <property type="term" value="C:endomembrane system"/>
    <property type="evidence" value="ECO:0007669"/>
    <property type="project" value="UniProtKB-SubCell"/>
</dbReference>
<evidence type="ECO:0000256" key="4">
    <source>
        <dbReference type="ARBA" id="ARBA00022777"/>
    </source>
</evidence>
<feature type="compositionally biased region" description="Basic and acidic residues" evidence="8">
    <location>
        <begin position="466"/>
        <end position="477"/>
    </location>
</feature>
<dbReference type="GO" id="GO:0042981">
    <property type="term" value="P:regulation of apoptotic process"/>
    <property type="evidence" value="ECO:0007669"/>
    <property type="project" value="UniProtKB-ARBA"/>
</dbReference>
<keyword evidence="6" id="KW-0472">Membrane</keyword>
<evidence type="ECO:0000313" key="10">
    <source>
        <dbReference type="Proteomes" id="UP001318040"/>
    </source>
</evidence>
<dbReference type="GO" id="GO:0008481">
    <property type="term" value="F:sphingosine kinase activity"/>
    <property type="evidence" value="ECO:0007669"/>
    <property type="project" value="UniProtKB-EC"/>
</dbReference>
<dbReference type="InterPro" id="IPR050187">
    <property type="entry name" value="Lipid_Phosphate_FormReg"/>
</dbReference>